<dbReference type="PANTHER" id="PTHR12419:SF10">
    <property type="entry name" value="DEUBIQUITINASE OTUD6B"/>
    <property type="match status" value="1"/>
</dbReference>
<dbReference type="InterPro" id="IPR050704">
    <property type="entry name" value="Peptidase_C85-like"/>
</dbReference>
<evidence type="ECO:0000313" key="3">
    <source>
        <dbReference type="Proteomes" id="UP000037460"/>
    </source>
</evidence>
<reference evidence="3" key="1">
    <citation type="journal article" date="2015" name="PLoS Genet.">
        <title>Genome Sequence and Transcriptome Analyses of Chrysochromulina tobin: Metabolic Tools for Enhanced Algal Fitness in the Prominent Order Prymnesiales (Haptophyceae).</title>
        <authorList>
            <person name="Hovde B.T."/>
            <person name="Deodato C.R."/>
            <person name="Hunsperger H.M."/>
            <person name="Ryken S.A."/>
            <person name="Yost W."/>
            <person name="Jha R.K."/>
            <person name="Patterson J."/>
            <person name="Monnat R.J. Jr."/>
            <person name="Barlow S.B."/>
            <person name="Starkenburg S.R."/>
            <person name="Cattolico R.A."/>
        </authorList>
    </citation>
    <scope>NUCLEOTIDE SEQUENCE</scope>
    <source>
        <strain evidence="3">CCMP291</strain>
    </source>
</reference>
<keyword evidence="3" id="KW-1185">Reference proteome</keyword>
<dbReference type="GO" id="GO:0016579">
    <property type="term" value="P:protein deubiquitination"/>
    <property type="evidence" value="ECO:0007669"/>
    <property type="project" value="TreeGrafter"/>
</dbReference>
<accession>A0A0M0JEZ1</accession>
<dbReference type="Pfam" id="PF02338">
    <property type="entry name" value="OTU"/>
    <property type="match status" value="1"/>
</dbReference>
<dbReference type="EMBL" id="JWZX01003012">
    <property type="protein sequence ID" value="KOO25161.1"/>
    <property type="molecule type" value="Genomic_DNA"/>
</dbReference>
<gene>
    <name evidence="2" type="ORF">Ctob_010281</name>
</gene>
<dbReference type="SUPFAM" id="SSF54001">
    <property type="entry name" value="Cysteine proteinases"/>
    <property type="match status" value="1"/>
</dbReference>
<dbReference type="PROSITE" id="PS50802">
    <property type="entry name" value="OTU"/>
    <property type="match status" value="1"/>
</dbReference>
<dbReference type="PANTHER" id="PTHR12419">
    <property type="entry name" value="OTU DOMAIN CONTAINING PROTEIN"/>
    <property type="match status" value="1"/>
</dbReference>
<dbReference type="InterPro" id="IPR003323">
    <property type="entry name" value="OTU_dom"/>
</dbReference>
<dbReference type="AlphaFoldDB" id="A0A0M0JEZ1"/>
<proteinExistence type="predicted"/>
<feature type="domain" description="OTU" evidence="1">
    <location>
        <begin position="117"/>
        <end position="293"/>
    </location>
</feature>
<sequence length="335" mass="34681">MLVTQPVNVATSYEPMVCTAATPTGGSSAQAAASPSSLFFGLDDDEDEALQAVLLASLMASAPEEQVRNAEQEKAFEAAVKPPLVAMPSSLAAFGEEASVGEAIQRALASLEQTAHLKLSKIRGDGHCLFRVFGAALVLGGSWYGTQAADALLAHVTNQSLPPHASEVGSLVAAVLESSKATPSAAFEALNDEADGAPGGQALVAALRRCAVAYMQSAIERFRHCADSPDDFGGYCEGMSDMGLARYGGHPELVALSEALQVRVDIYDTSALGPVAHVPTYRFGEHLPATAPVVRALRRGLHYNLLLCATAEGDALPPAAAAAKASTVDEPPQIS</sequence>
<dbReference type="Gene3D" id="3.90.70.80">
    <property type="match status" value="1"/>
</dbReference>
<name>A0A0M0JEZ1_9EUKA</name>
<protein>
    <recommendedName>
        <fullName evidence="1">OTU domain-containing protein</fullName>
    </recommendedName>
</protein>
<dbReference type="OrthoDB" id="415023at2759"/>
<dbReference type="InterPro" id="IPR038765">
    <property type="entry name" value="Papain-like_cys_pep_sf"/>
</dbReference>
<dbReference type="Proteomes" id="UP000037460">
    <property type="component" value="Unassembled WGS sequence"/>
</dbReference>
<organism evidence="2 3">
    <name type="scientific">Chrysochromulina tobinii</name>
    <dbReference type="NCBI Taxonomy" id="1460289"/>
    <lineage>
        <taxon>Eukaryota</taxon>
        <taxon>Haptista</taxon>
        <taxon>Haptophyta</taxon>
        <taxon>Prymnesiophyceae</taxon>
        <taxon>Prymnesiales</taxon>
        <taxon>Chrysochromulinaceae</taxon>
        <taxon>Chrysochromulina</taxon>
    </lineage>
</organism>
<evidence type="ECO:0000313" key="2">
    <source>
        <dbReference type="EMBL" id="KOO25161.1"/>
    </source>
</evidence>
<evidence type="ECO:0000259" key="1">
    <source>
        <dbReference type="PROSITE" id="PS50802"/>
    </source>
</evidence>
<comment type="caution">
    <text evidence="2">The sequence shown here is derived from an EMBL/GenBank/DDBJ whole genome shotgun (WGS) entry which is preliminary data.</text>
</comment>
<dbReference type="GO" id="GO:0004843">
    <property type="term" value="F:cysteine-type deubiquitinase activity"/>
    <property type="evidence" value="ECO:0007669"/>
    <property type="project" value="TreeGrafter"/>
</dbReference>